<evidence type="ECO:0000256" key="2">
    <source>
        <dbReference type="ARBA" id="ARBA00022679"/>
    </source>
</evidence>
<dbReference type="OrthoDB" id="1403449at2759"/>
<evidence type="ECO:0000256" key="9">
    <source>
        <dbReference type="ARBA" id="ARBA00023136"/>
    </source>
</evidence>
<keyword evidence="7" id="KW-0862">Zinc</keyword>
<dbReference type="GO" id="GO:0016020">
    <property type="term" value="C:membrane"/>
    <property type="evidence" value="ECO:0007669"/>
    <property type="project" value="UniProtKB-SubCell"/>
</dbReference>
<evidence type="ECO:0000256" key="3">
    <source>
        <dbReference type="ARBA" id="ARBA00022692"/>
    </source>
</evidence>
<dbReference type="PANTHER" id="PTHR46065:SF3">
    <property type="entry name" value="FI20425P1"/>
    <property type="match status" value="1"/>
</dbReference>
<dbReference type="SUPFAM" id="SSF57850">
    <property type="entry name" value="RING/U-box"/>
    <property type="match status" value="1"/>
</dbReference>
<organism evidence="12 13">
    <name type="scientific">Planoprotostelium fungivorum</name>
    <dbReference type="NCBI Taxonomy" id="1890364"/>
    <lineage>
        <taxon>Eukaryota</taxon>
        <taxon>Amoebozoa</taxon>
        <taxon>Evosea</taxon>
        <taxon>Variosea</taxon>
        <taxon>Cavosteliida</taxon>
        <taxon>Cavosteliaceae</taxon>
        <taxon>Planoprotostelium</taxon>
    </lineage>
</organism>
<feature type="domain" description="RING-CH-type" evidence="11">
    <location>
        <begin position="20"/>
        <end position="86"/>
    </location>
</feature>
<evidence type="ECO:0000256" key="1">
    <source>
        <dbReference type="ARBA" id="ARBA00004141"/>
    </source>
</evidence>
<evidence type="ECO:0000256" key="5">
    <source>
        <dbReference type="ARBA" id="ARBA00022771"/>
    </source>
</evidence>
<comment type="subcellular location">
    <subcellularLocation>
        <location evidence="1">Membrane</location>
        <topology evidence="1">Multi-pass membrane protein</topology>
    </subcellularLocation>
</comment>
<dbReference type="PROSITE" id="PS51292">
    <property type="entry name" value="ZF_RING_CH"/>
    <property type="match status" value="1"/>
</dbReference>
<dbReference type="EMBL" id="MDYQ01000007">
    <property type="protein sequence ID" value="PRP88916.1"/>
    <property type="molecule type" value="Genomic_DNA"/>
</dbReference>
<dbReference type="Proteomes" id="UP000241769">
    <property type="component" value="Unassembled WGS sequence"/>
</dbReference>
<dbReference type="AlphaFoldDB" id="A0A2P6NY83"/>
<keyword evidence="6" id="KW-0833">Ubl conjugation pathway</keyword>
<dbReference type="CDD" id="cd16495">
    <property type="entry name" value="RING_CH-C4HC3_MARCH"/>
    <property type="match status" value="1"/>
</dbReference>
<evidence type="ECO:0000256" key="7">
    <source>
        <dbReference type="ARBA" id="ARBA00022833"/>
    </source>
</evidence>
<feature type="transmembrane region" description="Helical" evidence="10">
    <location>
        <begin position="165"/>
        <end position="184"/>
    </location>
</feature>
<dbReference type="Gene3D" id="3.30.40.10">
    <property type="entry name" value="Zinc/RING finger domain, C3HC4 (zinc finger)"/>
    <property type="match status" value="1"/>
</dbReference>
<reference evidence="12 13" key="1">
    <citation type="journal article" date="2018" name="Genome Biol. Evol.">
        <title>Multiple Roots of Fruiting Body Formation in Amoebozoa.</title>
        <authorList>
            <person name="Hillmann F."/>
            <person name="Forbes G."/>
            <person name="Novohradska S."/>
            <person name="Ferling I."/>
            <person name="Riege K."/>
            <person name="Groth M."/>
            <person name="Westermann M."/>
            <person name="Marz M."/>
            <person name="Spaller T."/>
            <person name="Winckler T."/>
            <person name="Schaap P."/>
            <person name="Glockner G."/>
        </authorList>
    </citation>
    <scope>NUCLEOTIDE SEQUENCE [LARGE SCALE GENOMIC DNA]</scope>
    <source>
        <strain evidence="12 13">Jena</strain>
    </source>
</reference>
<evidence type="ECO:0000313" key="13">
    <source>
        <dbReference type="Proteomes" id="UP000241769"/>
    </source>
</evidence>
<evidence type="ECO:0000256" key="6">
    <source>
        <dbReference type="ARBA" id="ARBA00022786"/>
    </source>
</evidence>
<dbReference type="PANTHER" id="PTHR46065">
    <property type="entry name" value="E3 UBIQUITIN-PROTEIN LIGASE MARCH 2/3 FAMILY MEMBER"/>
    <property type="match status" value="1"/>
</dbReference>
<dbReference type="InterPro" id="IPR013083">
    <property type="entry name" value="Znf_RING/FYVE/PHD"/>
</dbReference>
<keyword evidence="3 10" id="KW-0812">Transmembrane</keyword>
<dbReference type="Pfam" id="PF12906">
    <property type="entry name" value="RINGv"/>
    <property type="match status" value="1"/>
</dbReference>
<dbReference type="GO" id="GO:0008270">
    <property type="term" value="F:zinc ion binding"/>
    <property type="evidence" value="ECO:0007669"/>
    <property type="project" value="UniProtKB-KW"/>
</dbReference>
<evidence type="ECO:0000256" key="8">
    <source>
        <dbReference type="ARBA" id="ARBA00022989"/>
    </source>
</evidence>
<keyword evidence="8 10" id="KW-1133">Transmembrane helix</keyword>
<dbReference type="InParanoid" id="A0A2P6NY83"/>
<comment type="caution">
    <text evidence="12">The sequence shown here is derived from an EMBL/GenBank/DDBJ whole genome shotgun (WGS) entry which is preliminary data.</text>
</comment>
<evidence type="ECO:0000313" key="12">
    <source>
        <dbReference type="EMBL" id="PRP88916.1"/>
    </source>
</evidence>
<evidence type="ECO:0000256" key="4">
    <source>
        <dbReference type="ARBA" id="ARBA00022723"/>
    </source>
</evidence>
<protein>
    <recommendedName>
        <fullName evidence="11">RING-CH-type domain-containing protein</fullName>
    </recommendedName>
</protein>
<gene>
    <name evidence="12" type="ORF">PROFUN_00384</name>
</gene>
<accession>A0A2P6NY83</accession>
<dbReference type="InterPro" id="IPR011016">
    <property type="entry name" value="Znf_RING-CH"/>
</dbReference>
<name>A0A2P6NY83_9EUKA</name>
<proteinExistence type="predicted"/>
<evidence type="ECO:0000259" key="11">
    <source>
        <dbReference type="PROSITE" id="PS51292"/>
    </source>
</evidence>
<keyword evidence="13" id="KW-1185">Reference proteome</keyword>
<dbReference type="SMART" id="SM00744">
    <property type="entry name" value="RINGv"/>
    <property type="match status" value="1"/>
</dbReference>
<sequence length="210" mass="24718">MSEDLSTPGTPPLLEVPHKEGSEELIMCRICHDTAGEMIVPCRCDGTSKYAHAKCLNDWRDRWKSRHRGVASLHRCEICGSRFSVQFVEPNFLDYVSKHWTFFEKNEKDRLCREVRQLQFFGPPMRRQDGGILKIFTQMNLVRKMIVFIVSNAPQLFLYGWPCNLKFLMCLCILTICGGNSFLFRYWKRQNRRENVLPYQPQQTTMNQLE</sequence>
<dbReference type="STRING" id="1890364.A0A2P6NY83"/>
<keyword evidence="5" id="KW-0863">Zinc-finger</keyword>
<dbReference type="GO" id="GO:0016740">
    <property type="term" value="F:transferase activity"/>
    <property type="evidence" value="ECO:0007669"/>
    <property type="project" value="UniProtKB-KW"/>
</dbReference>
<evidence type="ECO:0000256" key="10">
    <source>
        <dbReference type="SAM" id="Phobius"/>
    </source>
</evidence>
<keyword evidence="9 10" id="KW-0472">Membrane</keyword>
<keyword evidence="4" id="KW-0479">Metal-binding</keyword>
<keyword evidence="2" id="KW-0808">Transferase</keyword>